<dbReference type="EMBL" id="BQNB010012673">
    <property type="protein sequence ID" value="GJT06486.1"/>
    <property type="molecule type" value="Genomic_DNA"/>
</dbReference>
<reference evidence="1" key="1">
    <citation type="journal article" date="2022" name="Int. J. Mol. Sci.">
        <title>Draft Genome of Tanacetum Coccineum: Genomic Comparison of Closely Related Tanacetum-Family Plants.</title>
        <authorList>
            <person name="Yamashiro T."/>
            <person name="Shiraishi A."/>
            <person name="Nakayama K."/>
            <person name="Satake H."/>
        </authorList>
    </citation>
    <scope>NUCLEOTIDE SEQUENCE</scope>
</reference>
<dbReference type="Proteomes" id="UP001151760">
    <property type="component" value="Unassembled WGS sequence"/>
</dbReference>
<evidence type="ECO:0000313" key="2">
    <source>
        <dbReference type="Proteomes" id="UP001151760"/>
    </source>
</evidence>
<proteinExistence type="predicted"/>
<keyword evidence="2" id="KW-1185">Reference proteome</keyword>
<gene>
    <name evidence="1" type="ORF">Tco_0840948</name>
</gene>
<organism evidence="1 2">
    <name type="scientific">Tanacetum coccineum</name>
    <dbReference type="NCBI Taxonomy" id="301880"/>
    <lineage>
        <taxon>Eukaryota</taxon>
        <taxon>Viridiplantae</taxon>
        <taxon>Streptophyta</taxon>
        <taxon>Embryophyta</taxon>
        <taxon>Tracheophyta</taxon>
        <taxon>Spermatophyta</taxon>
        <taxon>Magnoliopsida</taxon>
        <taxon>eudicotyledons</taxon>
        <taxon>Gunneridae</taxon>
        <taxon>Pentapetalae</taxon>
        <taxon>asterids</taxon>
        <taxon>campanulids</taxon>
        <taxon>Asterales</taxon>
        <taxon>Asteraceae</taxon>
        <taxon>Asteroideae</taxon>
        <taxon>Anthemideae</taxon>
        <taxon>Anthemidinae</taxon>
        <taxon>Tanacetum</taxon>
    </lineage>
</organism>
<protein>
    <submittedName>
        <fullName evidence="1">Uncharacterized protein</fullName>
    </submittedName>
</protein>
<name>A0ABQ5AV02_9ASTR</name>
<sequence length="339" mass="40185">MADKEKKSTMKRFVTNDQTNYYSWITSITVNGKNAYELKGKFLDDFHNSSFSETNREDAVEHIKYFLRIVDPINLPNDVLTKDTEGFKTYEEYKDDWIYKWNKDVLWVHEKPWTENGVWEEPTPVKHLGNTLCYQDLEWYNALKDSKLKEKALRNKAIMEGLINEDVESNNKGWRSWENFKNINSNRYECEYENQHEDDERYELCGNETHDLPIGTVRRFEMIKYSFGQDEEYVAVKEDEYEDLTSTSKDACQAYQEIFRMIDEGWMVTRAELKEMEAGFLMRNNMSNRGGLASKGVYIEQVSVFLLKAVKKQQDAFTHLDWKQIGEVQWLSILNLEVT</sequence>
<reference evidence="1" key="2">
    <citation type="submission" date="2022-01" db="EMBL/GenBank/DDBJ databases">
        <authorList>
            <person name="Yamashiro T."/>
            <person name="Shiraishi A."/>
            <person name="Satake H."/>
            <person name="Nakayama K."/>
        </authorList>
    </citation>
    <scope>NUCLEOTIDE SEQUENCE</scope>
</reference>
<evidence type="ECO:0000313" key="1">
    <source>
        <dbReference type="EMBL" id="GJT06486.1"/>
    </source>
</evidence>
<comment type="caution">
    <text evidence="1">The sequence shown here is derived from an EMBL/GenBank/DDBJ whole genome shotgun (WGS) entry which is preliminary data.</text>
</comment>
<accession>A0ABQ5AV02</accession>